<dbReference type="InterPro" id="IPR039422">
    <property type="entry name" value="MarR/SlyA-like"/>
</dbReference>
<gene>
    <name evidence="5" type="ORF">VW23_002105</name>
</gene>
<evidence type="ECO:0000256" key="2">
    <source>
        <dbReference type="ARBA" id="ARBA00023125"/>
    </source>
</evidence>
<dbReference type="SMART" id="SM00347">
    <property type="entry name" value="HTH_MARR"/>
    <property type="match status" value="1"/>
</dbReference>
<keyword evidence="6" id="KW-1185">Reference proteome</keyword>
<dbReference type="GO" id="GO:0006950">
    <property type="term" value="P:response to stress"/>
    <property type="evidence" value="ECO:0007669"/>
    <property type="project" value="TreeGrafter"/>
</dbReference>
<dbReference type="Gene3D" id="1.10.10.10">
    <property type="entry name" value="Winged helix-like DNA-binding domain superfamily/Winged helix DNA-binding domain"/>
    <property type="match status" value="1"/>
</dbReference>
<name>A0A1E5XLU9_9HYPH</name>
<dbReference type="GO" id="GO:0003700">
    <property type="term" value="F:DNA-binding transcription factor activity"/>
    <property type="evidence" value="ECO:0007669"/>
    <property type="project" value="InterPro"/>
</dbReference>
<dbReference type="PANTHER" id="PTHR33164">
    <property type="entry name" value="TRANSCRIPTIONAL REGULATOR, MARR FAMILY"/>
    <property type="match status" value="1"/>
</dbReference>
<dbReference type="InterPro" id="IPR036390">
    <property type="entry name" value="WH_DNA-bd_sf"/>
</dbReference>
<dbReference type="RefSeq" id="WP_069911204.1">
    <property type="nucleotide sequence ID" value="NZ_LAJE02000279.1"/>
</dbReference>
<accession>A0A1E5XLU9</accession>
<comment type="caution">
    <text evidence="5">The sequence shown here is derived from an EMBL/GenBank/DDBJ whole genome shotgun (WGS) entry which is preliminary data.</text>
</comment>
<evidence type="ECO:0000259" key="4">
    <source>
        <dbReference type="PROSITE" id="PS50995"/>
    </source>
</evidence>
<keyword evidence="3" id="KW-0804">Transcription</keyword>
<dbReference type="AlphaFoldDB" id="A0A1E5XLU9"/>
<keyword evidence="1" id="KW-0805">Transcription regulation</keyword>
<organism evidence="5 6">
    <name type="scientific">Devosia insulae DS-56</name>
    <dbReference type="NCBI Taxonomy" id="1116389"/>
    <lineage>
        <taxon>Bacteria</taxon>
        <taxon>Pseudomonadati</taxon>
        <taxon>Pseudomonadota</taxon>
        <taxon>Alphaproteobacteria</taxon>
        <taxon>Hyphomicrobiales</taxon>
        <taxon>Devosiaceae</taxon>
        <taxon>Devosia</taxon>
    </lineage>
</organism>
<evidence type="ECO:0000313" key="6">
    <source>
        <dbReference type="Proteomes" id="UP000095463"/>
    </source>
</evidence>
<dbReference type="GO" id="GO:0003677">
    <property type="term" value="F:DNA binding"/>
    <property type="evidence" value="ECO:0007669"/>
    <property type="project" value="UniProtKB-KW"/>
</dbReference>
<dbReference type="PANTHER" id="PTHR33164:SF64">
    <property type="entry name" value="TRANSCRIPTIONAL REGULATOR SLYA"/>
    <property type="match status" value="1"/>
</dbReference>
<dbReference type="SUPFAM" id="SSF46785">
    <property type="entry name" value="Winged helix' DNA-binding domain"/>
    <property type="match status" value="1"/>
</dbReference>
<dbReference type="Pfam" id="PF12802">
    <property type="entry name" value="MarR_2"/>
    <property type="match status" value="1"/>
</dbReference>
<evidence type="ECO:0000256" key="1">
    <source>
        <dbReference type="ARBA" id="ARBA00023015"/>
    </source>
</evidence>
<dbReference type="OrthoDB" id="7949807at2"/>
<protein>
    <recommendedName>
        <fullName evidence="4">HTH marR-type domain-containing protein</fullName>
    </recommendedName>
</protein>
<reference evidence="5 6" key="1">
    <citation type="journal article" date="2015" name="Genome Announc.">
        <title>Genome Assemblies of Three Soil-Associated Devosia species: D. insulae, D. limi, and D. soli.</title>
        <authorList>
            <person name="Hassan Y.I."/>
            <person name="Lepp D."/>
            <person name="Zhou T."/>
        </authorList>
    </citation>
    <scope>NUCLEOTIDE SEQUENCE [LARGE SCALE GENOMIC DNA]</scope>
    <source>
        <strain evidence="5 6">DS-56</strain>
    </source>
</reference>
<proteinExistence type="predicted"/>
<dbReference type="EMBL" id="LAJE02000279">
    <property type="protein sequence ID" value="OEO29555.1"/>
    <property type="molecule type" value="Genomic_DNA"/>
</dbReference>
<evidence type="ECO:0000313" key="5">
    <source>
        <dbReference type="EMBL" id="OEO29555.1"/>
    </source>
</evidence>
<dbReference type="InterPro" id="IPR000835">
    <property type="entry name" value="HTH_MarR-typ"/>
</dbReference>
<sequence length="152" mass="16347">MATSDPAHLMRDLTRDLLLTGRLWRKMARAVAAKHGVSEAASAPLIWIDRLGENVRQNVLADAIGIEGASLVRLIDELQASGLVTREPDPTDRRANAVSLTARGREVVAEVNEDVMALRRQVLGALDPADFEAALRVFAAIKTAAAKDAGDQ</sequence>
<evidence type="ECO:0000256" key="3">
    <source>
        <dbReference type="ARBA" id="ARBA00023163"/>
    </source>
</evidence>
<feature type="domain" description="HTH marR-type" evidence="4">
    <location>
        <begin position="10"/>
        <end position="143"/>
    </location>
</feature>
<dbReference type="InterPro" id="IPR036388">
    <property type="entry name" value="WH-like_DNA-bd_sf"/>
</dbReference>
<keyword evidence="2" id="KW-0238">DNA-binding</keyword>
<dbReference type="Proteomes" id="UP000095463">
    <property type="component" value="Unassembled WGS sequence"/>
</dbReference>
<dbReference type="PROSITE" id="PS50995">
    <property type="entry name" value="HTH_MARR_2"/>
    <property type="match status" value="1"/>
</dbReference>
<dbReference type="PRINTS" id="PR00598">
    <property type="entry name" value="HTHMARR"/>
</dbReference>